<keyword evidence="1" id="KW-1133">Transmembrane helix</keyword>
<dbReference type="SUPFAM" id="SSF103473">
    <property type="entry name" value="MFS general substrate transporter"/>
    <property type="match status" value="1"/>
</dbReference>
<dbReference type="RefSeq" id="WP_055177893.1">
    <property type="nucleotide sequence ID" value="NZ_JAUSQY010000001.1"/>
</dbReference>
<dbReference type="Pfam" id="PF07690">
    <property type="entry name" value="MFS_1"/>
    <property type="match status" value="1"/>
</dbReference>
<dbReference type="OrthoDB" id="9776171at2"/>
<reference evidence="2 3" key="1">
    <citation type="submission" date="2015-10" db="EMBL/GenBank/DDBJ databases">
        <title>Corynebacteirum lowii and Corynebacterium oculi species nova, derived from human clinical disease and and emended description of Corynebacterium mastiditis.</title>
        <authorList>
            <person name="Bernard K."/>
            <person name="Pacheco A.L."/>
            <person name="Mcdougall C."/>
            <person name="Burtx T."/>
            <person name="Weibe D."/>
            <person name="Tyler S."/>
            <person name="Olson A.B."/>
            <person name="Cnockaert M."/>
            <person name="Eguchi H."/>
            <person name="Kuwahara T."/>
            <person name="Nakayama-Imaohji H."/>
            <person name="Boudewijins M."/>
            <person name="Van Hoecke F."/>
            <person name="Bernier A.-M."/>
            <person name="Vandamme P."/>
        </authorList>
    </citation>
    <scope>NUCLEOTIDE SEQUENCE [LARGE SCALE GENOMIC DNA]</scope>
    <source>
        <strain evidence="2 3">NML 130206</strain>
    </source>
</reference>
<dbReference type="PANTHER" id="PTHR23534:SF1">
    <property type="entry name" value="MAJOR FACILITATOR SUPERFAMILY PROTEIN"/>
    <property type="match status" value="1"/>
</dbReference>
<evidence type="ECO:0000256" key="1">
    <source>
        <dbReference type="SAM" id="Phobius"/>
    </source>
</evidence>
<evidence type="ECO:0000313" key="3">
    <source>
        <dbReference type="Proteomes" id="UP000050488"/>
    </source>
</evidence>
<comment type="caution">
    <text evidence="2">The sequence shown here is derived from an EMBL/GenBank/DDBJ whole genome shotgun (WGS) entry which is preliminary data.</text>
</comment>
<feature type="transmembrane region" description="Helical" evidence="1">
    <location>
        <begin position="36"/>
        <end position="55"/>
    </location>
</feature>
<name>A0A0Q0YIB2_9CORY</name>
<dbReference type="PATRIC" id="fig|1544413.3.peg.1334"/>
<protein>
    <submittedName>
        <fullName evidence="2">Major Facilitator Superfamily protein</fullName>
    </submittedName>
</protein>
<dbReference type="PANTHER" id="PTHR23534">
    <property type="entry name" value="MFS PERMEASE"/>
    <property type="match status" value="1"/>
</dbReference>
<dbReference type="InterPro" id="IPR011701">
    <property type="entry name" value="MFS"/>
</dbReference>
<accession>A0A0Q0YIB2</accession>
<dbReference type="Proteomes" id="UP000050488">
    <property type="component" value="Unassembled WGS sequence"/>
</dbReference>
<dbReference type="EMBL" id="LKEV01000003">
    <property type="protein sequence ID" value="KQB86407.1"/>
    <property type="molecule type" value="Genomic_DNA"/>
</dbReference>
<feature type="transmembrane region" description="Helical" evidence="1">
    <location>
        <begin position="7"/>
        <end position="30"/>
    </location>
</feature>
<proteinExistence type="predicted"/>
<organism evidence="2 3">
    <name type="scientific">Corynebacterium lowii</name>
    <dbReference type="NCBI Taxonomy" id="1544413"/>
    <lineage>
        <taxon>Bacteria</taxon>
        <taxon>Bacillati</taxon>
        <taxon>Actinomycetota</taxon>
        <taxon>Actinomycetes</taxon>
        <taxon>Mycobacteriales</taxon>
        <taxon>Corynebacteriaceae</taxon>
        <taxon>Corynebacterium</taxon>
    </lineage>
</organism>
<feature type="transmembrane region" description="Helical" evidence="1">
    <location>
        <begin position="67"/>
        <end position="87"/>
    </location>
</feature>
<dbReference type="GO" id="GO:0022857">
    <property type="term" value="F:transmembrane transporter activity"/>
    <property type="evidence" value="ECO:0007669"/>
    <property type="project" value="InterPro"/>
</dbReference>
<keyword evidence="3" id="KW-1185">Reference proteome</keyword>
<feature type="transmembrane region" description="Helical" evidence="1">
    <location>
        <begin position="134"/>
        <end position="154"/>
    </location>
</feature>
<sequence length="191" mass="20126">MPWSLNHILILTIAVFSHASMIGLMTMAPIHTDRQFGASGSSIAMTAHLLGMYALGPLVSMGIKRYGIRPAIGAGVAVFLASFSPFLFHLESLSLFTLALGGVGLGWSIGMIASSTLTTRIANPHHRVVLQGRLDISINIAAGISSLLSGLVVSRYGYSALATGNILLFVIAIALGCALLRWSKPGQDIPR</sequence>
<feature type="transmembrane region" description="Helical" evidence="1">
    <location>
        <begin position="93"/>
        <end position="113"/>
    </location>
</feature>
<dbReference type="AlphaFoldDB" id="A0A0Q0YIB2"/>
<dbReference type="InterPro" id="IPR036259">
    <property type="entry name" value="MFS_trans_sf"/>
</dbReference>
<dbReference type="Gene3D" id="1.20.1250.20">
    <property type="entry name" value="MFS general substrate transporter like domains"/>
    <property type="match status" value="1"/>
</dbReference>
<dbReference type="STRING" id="1544413.Clow_01327"/>
<evidence type="ECO:0000313" key="2">
    <source>
        <dbReference type="EMBL" id="KQB86407.1"/>
    </source>
</evidence>
<feature type="transmembrane region" description="Helical" evidence="1">
    <location>
        <begin position="160"/>
        <end position="182"/>
    </location>
</feature>
<keyword evidence="1" id="KW-0812">Transmembrane</keyword>
<keyword evidence="1" id="KW-0472">Membrane</keyword>
<gene>
    <name evidence="2" type="ORF">Clow_01327</name>
</gene>